<gene>
    <name evidence="1" type="ORF">QPK29_025320</name>
</gene>
<name>A0ACC7MHG5_9BURK</name>
<sequence length="371" mass="42128">MVYVPVVKGSKYDLMAVGRVNKSVRTAIKPFVEAMPVDPQKPSIDEHVYKLCSGIRKHLPLGELFVDFYGLMPDDIVADGTNAIIHGFRLLKGLGRPVTPVFGFERNDELWDGLGAIAREFGKGFCFRLSRDDLDEYQFDDVWSQIIERSAQMNIPHDQIDLMLDYRHIDAESVKSLAENVISFLFHNPDVAQFRSVVVAGSSALKSVAEIEKDGMGEVVRQELHLWSFLWRDMPDNFKPIFGDYGVIHPDFSNQSPSKYVNAKIRYTVGDKIVYYRGHALHFPDKDYEQYHELASRVIADRRYVGRDKSDGDKCIDDCAKRMIGPGALGTWVAADMNHHVCYSARQMARLIQKLQLASSEQDVQVALIEH</sequence>
<dbReference type="EMBL" id="JASNRB020000018">
    <property type="protein sequence ID" value="MFJ1471054.1"/>
    <property type="molecule type" value="Genomic_DNA"/>
</dbReference>
<dbReference type="Proteomes" id="UP001168096">
    <property type="component" value="Unassembled WGS sequence"/>
</dbReference>
<evidence type="ECO:0000313" key="1">
    <source>
        <dbReference type="EMBL" id="MFJ1471054.1"/>
    </source>
</evidence>
<keyword evidence="2" id="KW-1185">Reference proteome</keyword>
<evidence type="ECO:0000313" key="2">
    <source>
        <dbReference type="Proteomes" id="UP001168096"/>
    </source>
</evidence>
<comment type="caution">
    <text evidence="1">The sequence shown here is derived from an EMBL/GenBank/DDBJ whole genome shotgun (WGS) entry which is preliminary data.</text>
</comment>
<reference evidence="1" key="1">
    <citation type="submission" date="2024-11" db="EMBL/GenBank/DDBJ databases">
        <title>Description of Massilia orientalis sp. nov., isolated from rhizosphere soil of Ageratina adenophora.</title>
        <authorList>
            <person name="Wang Y."/>
        </authorList>
    </citation>
    <scope>NUCLEOTIDE SEQUENCE</scope>
    <source>
        <strain evidence="1">YIM B02787</strain>
    </source>
</reference>
<protein>
    <submittedName>
        <fullName evidence="1">Uncharacterized protein</fullName>
    </submittedName>
</protein>
<accession>A0ACC7MHG5</accession>
<proteinExistence type="predicted"/>
<organism evidence="1 2">
    <name type="scientific">Massilia orientalis</name>
    <dbReference type="NCBI Taxonomy" id="3050128"/>
    <lineage>
        <taxon>Bacteria</taxon>
        <taxon>Pseudomonadati</taxon>
        <taxon>Pseudomonadota</taxon>
        <taxon>Betaproteobacteria</taxon>
        <taxon>Burkholderiales</taxon>
        <taxon>Oxalobacteraceae</taxon>
        <taxon>Telluria group</taxon>
        <taxon>Massilia</taxon>
    </lineage>
</organism>